<gene>
    <name evidence="2" type="ORF">RRG08_005430</name>
</gene>
<sequence length="90" mass="10102">MSIIFSLSVSGDTIFILHSVIFSRFAERLTLAVHLLRTLHLDSVPGPSRRTRKKRICQLRRALGPNTRDVTRLYKRGPSFGPGLSSIQSP</sequence>
<name>A0AAE0Y1B4_9GAST</name>
<dbReference type="EMBL" id="JAWDGP010007160">
    <property type="protein sequence ID" value="KAK3729057.1"/>
    <property type="molecule type" value="Genomic_DNA"/>
</dbReference>
<keyword evidence="3" id="KW-1185">Reference proteome</keyword>
<organism evidence="2 3">
    <name type="scientific">Elysia crispata</name>
    <name type="common">lettuce slug</name>
    <dbReference type="NCBI Taxonomy" id="231223"/>
    <lineage>
        <taxon>Eukaryota</taxon>
        <taxon>Metazoa</taxon>
        <taxon>Spiralia</taxon>
        <taxon>Lophotrochozoa</taxon>
        <taxon>Mollusca</taxon>
        <taxon>Gastropoda</taxon>
        <taxon>Heterobranchia</taxon>
        <taxon>Euthyneura</taxon>
        <taxon>Panpulmonata</taxon>
        <taxon>Sacoglossa</taxon>
        <taxon>Placobranchoidea</taxon>
        <taxon>Plakobranchidae</taxon>
        <taxon>Elysia</taxon>
    </lineage>
</organism>
<comment type="caution">
    <text evidence="2">The sequence shown here is derived from an EMBL/GenBank/DDBJ whole genome shotgun (WGS) entry which is preliminary data.</text>
</comment>
<dbReference type="AlphaFoldDB" id="A0AAE0Y1B4"/>
<evidence type="ECO:0000256" key="1">
    <source>
        <dbReference type="SAM" id="MobiDB-lite"/>
    </source>
</evidence>
<accession>A0AAE0Y1B4</accession>
<proteinExistence type="predicted"/>
<reference evidence="2" key="1">
    <citation type="journal article" date="2023" name="G3 (Bethesda)">
        <title>A reference genome for the long-term kleptoplast-retaining sea slug Elysia crispata morphotype clarki.</title>
        <authorList>
            <person name="Eastman K.E."/>
            <person name="Pendleton A.L."/>
            <person name="Shaikh M.A."/>
            <person name="Suttiyut T."/>
            <person name="Ogas R."/>
            <person name="Tomko P."/>
            <person name="Gavelis G."/>
            <person name="Widhalm J.R."/>
            <person name="Wisecaver J.H."/>
        </authorList>
    </citation>
    <scope>NUCLEOTIDE SEQUENCE</scope>
    <source>
        <strain evidence="2">ECLA1</strain>
    </source>
</reference>
<feature type="region of interest" description="Disordered" evidence="1">
    <location>
        <begin position="71"/>
        <end position="90"/>
    </location>
</feature>
<dbReference type="Proteomes" id="UP001283361">
    <property type="component" value="Unassembled WGS sequence"/>
</dbReference>
<protein>
    <submittedName>
        <fullName evidence="2">Uncharacterized protein</fullName>
    </submittedName>
</protein>
<evidence type="ECO:0000313" key="2">
    <source>
        <dbReference type="EMBL" id="KAK3729057.1"/>
    </source>
</evidence>
<evidence type="ECO:0000313" key="3">
    <source>
        <dbReference type="Proteomes" id="UP001283361"/>
    </source>
</evidence>